<name>A0A9N8VWS9_9GLOM</name>
<evidence type="ECO:0000313" key="5">
    <source>
        <dbReference type="EMBL" id="CAG8465513.1"/>
    </source>
</evidence>
<feature type="region of interest" description="Disordered" evidence="4">
    <location>
        <begin position="92"/>
        <end position="116"/>
    </location>
</feature>
<keyword evidence="2" id="KW-0804">Transcription</keyword>
<evidence type="ECO:0000256" key="4">
    <source>
        <dbReference type="SAM" id="MobiDB-lite"/>
    </source>
</evidence>
<accession>A0A9N8VWS9</accession>
<reference evidence="5" key="1">
    <citation type="submission" date="2021-06" db="EMBL/GenBank/DDBJ databases">
        <authorList>
            <person name="Kallberg Y."/>
            <person name="Tangrot J."/>
            <person name="Rosling A."/>
        </authorList>
    </citation>
    <scope>NUCLEOTIDE SEQUENCE</scope>
    <source>
        <strain evidence="5">MT106</strain>
    </source>
</reference>
<evidence type="ECO:0000313" key="6">
    <source>
        <dbReference type="Proteomes" id="UP000789831"/>
    </source>
</evidence>
<protein>
    <submittedName>
        <fullName evidence="5">2340_t:CDS:1</fullName>
    </submittedName>
</protein>
<dbReference type="GO" id="GO:0006383">
    <property type="term" value="P:transcription by RNA polymerase III"/>
    <property type="evidence" value="ECO:0007669"/>
    <property type="project" value="TreeGrafter"/>
</dbReference>
<dbReference type="SUPFAM" id="SSF50978">
    <property type="entry name" value="WD40 repeat-like"/>
    <property type="match status" value="1"/>
</dbReference>
<feature type="region of interest" description="Disordered" evidence="4">
    <location>
        <begin position="21"/>
        <end position="59"/>
    </location>
</feature>
<dbReference type="InterPro" id="IPR052416">
    <property type="entry name" value="GTF3C_component"/>
</dbReference>
<dbReference type="AlphaFoldDB" id="A0A9N8VWS9"/>
<keyword evidence="6" id="KW-1185">Reference proteome</keyword>
<dbReference type="GO" id="GO:0000127">
    <property type="term" value="C:transcription factor TFIIIC complex"/>
    <property type="evidence" value="ECO:0007669"/>
    <property type="project" value="TreeGrafter"/>
</dbReference>
<organism evidence="5 6">
    <name type="scientific">Ambispora gerdemannii</name>
    <dbReference type="NCBI Taxonomy" id="144530"/>
    <lineage>
        <taxon>Eukaryota</taxon>
        <taxon>Fungi</taxon>
        <taxon>Fungi incertae sedis</taxon>
        <taxon>Mucoromycota</taxon>
        <taxon>Glomeromycotina</taxon>
        <taxon>Glomeromycetes</taxon>
        <taxon>Archaeosporales</taxon>
        <taxon>Ambisporaceae</taxon>
        <taxon>Ambispora</taxon>
    </lineage>
</organism>
<dbReference type="PANTHER" id="PTHR15052">
    <property type="entry name" value="RNA POLYMERASE III TRANSCRIPTION INITIATION FACTOR COMPLEX SUBUNIT"/>
    <property type="match status" value="1"/>
</dbReference>
<gene>
    <name evidence="5" type="ORF">AGERDE_LOCUS2471</name>
</gene>
<dbReference type="SMART" id="SM00320">
    <property type="entry name" value="WD40"/>
    <property type="match status" value="4"/>
</dbReference>
<dbReference type="OrthoDB" id="4703at2759"/>
<dbReference type="Gene3D" id="2.130.10.10">
    <property type="entry name" value="YVTN repeat-like/Quinoprotein amine dehydrogenase"/>
    <property type="match status" value="2"/>
</dbReference>
<dbReference type="PANTHER" id="PTHR15052:SF2">
    <property type="entry name" value="GENERAL TRANSCRIPTION FACTOR 3C POLYPEPTIDE 2"/>
    <property type="match status" value="1"/>
</dbReference>
<evidence type="ECO:0000256" key="2">
    <source>
        <dbReference type="ARBA" id="ARBA00023163"/>
    </source>
</evidence>
<evidence type="ECO:0000256" key="3">
    <source>
        <dbReference type="ARBA" id="ARBA00023242"/>
    </source>
</evidence>
<dbReference type="InterPro" id="IPR001680">
    <property type="entry name" value="WD40_rpt"/>
</dbReference>
<comment type="caution">
    <text evidence="5">The sequence shown here is derived from an EMBL/GenBank/DDBJ whole genome shotgun (WGS) entry which is preliminary data.</text>
</comment>
<keyword evidence="3" id="KW-0539">Nucleus</keyword>
<dbReference type="InterPro" id="IPR036322">
    <property type="entry name" value="WD40_repeat_dom_sf"/>
</dbReference>
<evidence type="ECO:0000256" key="1">
    <source>
        <dbReference type="ARBA" id="ARBA00004123"/>
    </source>
</evidence>
<proteinExistence type="predicted"/>
<sequence length="637" mass="72924">MARSRKRQSDLIVHAPNAFRKKARKAKTVAQEIEEVDTPSTSEKAKGKGTTEDADNVTNEEDIITNLNSRTKRTRLSKNKVVSYTQLENSADEEAISTKDKTKSDKKKSNSKYEFPRGDLAESFDDEWEQYLVALKSRLLQPTGIDFNALPKNIYPNIRVAMKDIEILPSEEGKKYLSYKKDPQSIIIGSKDNNPITLPQYESTSFHDKLPRRIGYILNFGGSVWSVEWCPSISSAKHQYLAIGGYKSTADENRIIGEIQTKELENSIQIWKLDCRNNDQSEKPILDMVICHEYGCVYDMKWCFYGAYENFDENEFSMDLKRLGLLAVSFGDGKIRIFEVPHPECIRQQLKMKEKASSTLFVKFTRPLCTLSMPETLCWTISWGGHTKIAAGCTNGIVAVWRLDKIFAEWENKGGIVSEETLVPSLHVTAHNSYIRHITWNSIDNPTHIMTCGHDGKLQMFEERDPWIKHLFQKIRSFMITFTWAAHYNVIYFADSENSIRFIQMEDPKKTTGGLILHRGCVWGSTSSYFHPFIASCAADGMVKIANICRLRDRHQRPVQVTVYRLTFDGKEYRYWDNIKAEETTFNNLTYENMLAPKFSPEEAIQRVSWCPNKCAGVWLASGGAGGLVRIDCTEWE</sequence>
<dbReference type="InterPro" id="IPR015943">
    <property type="entry name" value="WD40/YVTN_repeat-like_dom_sf"/>
</dbReference>
<dbReference type="Proteomes" id="UP000789831">
    <property type="component" value="Unassembled WGS sequence"/>
</dbReference>
<comment type="subcellular location">
    <subcellularLocation>
        <location evidence="1">Nucleus</location>
    </subcellularLocation>
</comment>
<dbReference type="EMBL" id="CAJVPL010000207">
    <property type="protein sequence ID" value="CAG8465513.1"/>
    <property type="molecule type" value="Genomic_DNA"/>
</dbReference>
<dbReference type="GO" id="GO:0005634">
    <property type="term" value="C:nucleus"/>
    <property type="evidence" value="ECO:0007669"/>
    <property type="project" value="UniProtKB-SubCell"/>
</dbReference>